<protein>
    <submittedName>
        <fullName evidence="3">ARAD1A01012p</fullName>
    </submittedName>
</protein>
<dbReference type="Pfam" id="PF08508">
    <property type="entry name" value="DUF1746"/>
    <property type="match status" value="1"/>
</dbReference>
<feature type="domain" description="DUF1746" evidence="2">
    <location>
        <begin position="19"/>
        <end position="133"/>
    </location>
</feature>
<gene>
    <name evidence="3" type="ORF">GNLVRS02_ARAD1A01012g</name>
</gene>
<name>A0A060T2D6_BLAAD</name>
<keyword evidence="1" id="KW-1133">Transmembrane helix</keyword>
<accession>A0A060T2D6</accession>
<organism evidence="3">
    <name type="scientific">Blastobotrys adeninivorans</name>
    <name type="common">Yeast</name>
    <name type="synonym">Arxula adeninivorans</name>
    <dbReference type="NCBI Taxonomy" id="409370"/>
    <lineage>
        <taxon>Eukaryota</taxon>
        <taxon>Fungi</taxon>
        <taxon>Dikarya</taxon>
        <taxon>Ascomycota</taxon>
        <taxon>Saccharomycotina</taxon>
        <taxon>Dipodascomycetes</taxon>
        <taxon>Dipodascales</taxon>
        <taxon>Trichomonascaceae</taxon>
        <taxon>Blastobotrys</taxon>
    </lineage>
</organism>
<reference evidence="3" key="2">
    <citation type="submission" date="2014-06" db="EMBL/GenBank/DDBJ databases">
        <title>The complete genome of Blastobotrys (Arxula) adeninivorans LS3 - a yeast of biotechnological interest.</title>
        <authorList>
            <person name="Kunze G."/>
            <person name="Gaillardin C."/>
            <person name="Czernicka M."/>
            <person name="Durrens P."/>
            <person name="Martin T."/>
            <person name="Boer E."/>
            <person name="Gabaldon T."/>
            <person name="Cruz J."/>
            <person name="Talla E."/>
            <person name="Marck C."/>
            <person name="Goffeau A."/>
            <person name="Barbe V."/>
            <person name="Baret P."/>
            <person name="Baronian K."/>
            <person name="Beier S."/>
            <person name="Bleykasten C."/>
            <person name="Bode R."/>
            <person name="Casaregola S."/>
            <person name="Despons L."/>
            <person name="Fairhead C."/>
            <person name="Giersberg M."/>
            <person name="Gierski P."/>
            <person name="Hahnel U."/>
            <person name="Hartmann A."/>
            <person name="Jankowska D."/>
            <person name="Jubin C."/>
            <person name="Jung P."/>
            <person name="Lafontaine I."/>
            <person name="Leh-Louis V."/>
            <person name="Lemaire M."/>
            <person name="Marcet-Houben M."/>
            <person name="Mascher M."/>
            <person name="Morel G."/>
            <person name="Richard G.-F."/>
            <person name="Riechen J."/>
            <person name="Sacerdot C."/>
            <person name="Sarkar A."/>
            <person name="Savel G."/>
            <person name="Schacherer J."/>
            <person name="Sherman D."/>
            <person name="Straub M.-L."/>
            <person name="Stein N."/>
            <person name="Thierry A."/>
            <person name="Trautwein-Schult A."/>
            <person name="Westhof E."/>
            <person name="Worch S."/>
            <person name="Dujon B."/>
            <person name="Souciet J.-L."/>
            <person name="Wincker P."/>
            <person name="Scholz U."/>
            <person name="Neuveglise N."/>
        </authorList>
    </citation>
    <scope>NUCLEOTIDE SEQUENCE</scope>
    <source>
        <strain evidence="3">LS3</strain>
    </source>
</reference>
<evidence type="ECO:0000259" key="2">
    <source>
        <dbReference type="Pfam" id="PF08508"/>
    </source>
</evidence>
<dbReference type="InterPro" id="IPR013715">
    <property type="entry name" value="DUF1746"/>
</dbReference>
<dbReference type="PANTHER" id="PTHR39405:SF1">
    <property type="entry name" value="DSC E3 UBIQUITIN LIGASE COMPLEX SUBUNIT 4"/>
    <property type="match status" value="1"/>
</dbReference>
<sequence length="196" mass="22088">MAQAADKRKAHFDRHLSNSFDLLIFVQLVIIYLYDVSTVRLFLGLLLQMTVLSPRLREFPAPVPINKRQVIMTIVAYNGLCLSLHSIYGPPQASTGKYLHGSLTIEFIGVKQLSSRVPLIIFDVIVMMLQLCMFSINFPPREQPEATPLRDTYSGHAVIRNISIVQAIAENWATPVDPDAETMTAEQLFPRFANMV</sequence>
<dbReference type="PhylomeDB" id="A0A060T2D6"/>
<evidence type="ECO:0000256" key="1">
    <source>
        <dbReference type="SAM" id="Phobius"/>
    </source>
</evidence>
<dbReference type="GO" id="GO:0005783">
    <property type="term" value="C:endoplasmic reticulum"/>
    <property type="evidence" value="ECO:0007669"/>
    <property type="project" value="TreeGrafter"/>
</dbReference>
<dbReference type="InterPro" id="IPR038967">
    <property type="entry name" value="Dsc4-like"/>
</dbReference>
<reference evidence="3" key="1">
    <citation type="submission" date="2014-02" db="EMBL/GenBank/DDBJ databases">
        <authorList>
            <person name="Genoscope - CEA"/>
        </authorList>
    </citation>
    <scope>NUCLEOTIDE SEQUENCE</scope>
    <source>
        <strain evidence="3">LS3</strain>
    </source>
</reference>
<keyword evidence="1" id="KW-0472">Membrane</keyword>
<dbReference type="AlphaFoldDB" id="A0A060T2D6"/>
<dbReference type="EMBL" id="HG937691">
    <property type="protein sequence ID" value="CDP33067.1"/>
    <property type="molecule type" value="Genomic_DNA"/>
</dbReference>
<dbReference type="GO" id="GO:0032933">
    <property type="term" value="P:SREBP signaling pathway"/>
    <property type="evidence" value="ECO:0007669"/>
    <property type="project" value="InterPro"/>
</dbReference>
<proteinExistence type="predicted"/>
<feature type="transmembrane region" description="Helical" evidence="1">
    <location>
        <begin position="22"/>
        <end position="49"/>
    </location>
</feature>
<dbReference type="PANTHER" id="PTHR39405">
    <property type="entry name" value="DSC E3 UBIQUITIN LIGASE COMPLEX SUBUNIT 4"/>
    <property type="match status" value="1"/>
</dbReference>
<dbReference type="GO" id="GO:0044695">
    <property type="term" value="C:Dsc E3 ubiquitin ligase complex"/>
    <property type="evidence" value="ECO:0007669"/>
    <property type="project" value="InterPro"/>
</dbReference>
<evidence type="ECO:0000313" key="3">
    <source>
        <dbReference type="EMBL" id="CDP33067.1"/>
    </source>
</evidence>
<keyword evidence="1" id="KW-0812">Transmembrane</keyword>